<dbReference type="GO" id="GO:0071944">
    <property type="term" value="C:cell periphery"/>
    <property type="evidence" value="ECO:0007669"/>
    <property type="project" value="UniProtKB-ARBA"/>
</dbReference>
<feature type="region of interest" description="Disordered" evidence="5">
    <location>
        <begin position="514"/>
        <end position="863"/>
    </location>
</feature>
<proteinExistence type="predicted"/>
<feature type="compositionally biased region" description="Pro residues" evidence="5">
    <location>
        <begin position="319"/>
        <end position="329"/>
    </location>
</feature>
<feature type="compositionally biased region" description="Basic and acidic residues" evidence="5">
    <location>
        <begin position="351"/>
        <end position="364"/>
    </location>
</feature>
<dbReference type="EMBL" id="JAGPNK010000002">
    <property type="protein sequence ID" value="KAH7325943.1"/>
    <property type="molecule type" value="Genomic_DNA"/>
</dbReference>
<dbReference type="OrthoDB" id="3946741at2759"/>
<name>A0A8K0SVG8_9HYPO</name>
<keyword evidence="8" id="KW-1185">Reference proteome</keyword>
<dbReference type="GO" id="GO:0016020">
    <property type="term" value="C:membrane"/>
    <property type="evidence" value="ECO:0007669"/>
    <property type="project" value="UniProtKB-SubCell"/>
</dbReference>
<keyword evidence="3" id="KW-1133">Transmembrane helix</keyword>
<feature type="compositionally biased region" description="Low complexity" evidence="5">
    <location>
        <begin position="163"/>
        <end position="217"/>
    </location>
</feature>
<dbReference type="PANTHER" id="PTHR15549">
    <property type="entry name" value="PAIRED IMMUNOGLOBULIN-LIKE TYPE 2 RECEPTOR"/>
    <property type="match status" value="1"/>
</dbReference>
<evidence type="ECO:0000256" key="3">
    <source>
        <dbReference type="ARBA" id="ARBA00022989"/>
    </source>
</evidence>
<gene>
    <name evidence="7" type="ORF">B0I35DRAFT_122520</name>
</gene>
<feature type="chain" id="PRO_5035479577" description="Extracellular membrane protein CFEM domain-containing protein" evidence="6">
    <location>
        <begin position="20"/>
        <end position="935"/>
    </location>
</feature>
<comment type="caution">
    <text evidence="7">The sequence shown here is derived from an EMBL/GenBank/DDBJ whole genome shotgun (WGS) entry which is preliminary data.</text>
</comment>
<feature type="compositionally biased region" description="Low complexity" evidence="5">
    <location>
        <begin position="627"/>
        <end position="642"/>
    </location>
</feature>
<dbReference type="PANTHER" id="PTHR15549:SF30">
    <property type="entry name" value="MID2 DOMAIN-CONTAINING PROTEIN"/>
    <property type="match status" value="1"/>
</dbReference>
<dbReference type="Proteomes" id="UP000813444">
    <property type="component" value="Unassembled WGS sequence"/>
</dbReference>
<feature type="compositionally biased region" description="Pro residues" evidence="5">
    <location>
        <begin position="412"/>
        <end position="436"/>
    </location>
</feature>
<feature type="compositionally biased region" description="Acidic residues" evidence="5">
    <location>
        <begin position="234"/>
        <end position="245"/>
    </location>
</feature>
<feature type="region of interest" description="Disordered" evidence="5">
    <location>
        <begin position="163"/>
        <end position="247"/>
    </location>
</feature>
<evidence type="ECO:0000256" key="5">
    <source>
        <dbReference type="SAM" id="MobiDB-lite"/>
    </source>
</evidence>
<feature type="region of interest" description="Disordered" evidence="5">
    <location>
        <begin position="315"/>
        <end position="497"/>
    </location>
</feature>
<dbReference type="AlphaFoldDB" id="A0A8K0SVG8"/>
<keyword evidence="2" id="KW-0812">Transmembrane</keyword>
<keyword evidence="6" id="KW-0732">Signal</keyword>
<reference evidence="7" key="1">
    <citation type="journal article" date="2021" name="Nat. Commun.">
        <title>Genetic determinants of endophytism in the Arabidopsis root mycobiome.</title>
        <authorList>
            <person name="Mesny F."/>
            <person name="Miyauchi S."/>
            <person name="Thiergart T."/>
            <person name="Pickel B."/>
            <person name="Atanasova L."/>
            <person name="Karlsson M."/>
            <person name="Huettel B."/>
            <person name="Barry K.W."/>
            <person name="Haridas S."/>
            <person name="Chen C."/>
            <person name="Bauer D."/>
            <person name="Andreopoulos W."/>
            <person name="Pangilinan J."/>
            <person name="LaButti K."/>
            <person name="Riley R."/>
            <person name="Lipzen A."/>
            <person name="Clum A."/>
            <person name="Drula E."/>
            <person name="Henrissat B."/>
            <person name="Kohler A."/>
            <person name="Grigoriev I.V."/>
            <person name="Martin F.M."/>
            <person name="Hacquard S."/>
        </authorList>
    </citation>
    <scope>NUCLEOTIDE SEQUENCE</scope>
    <source>
        <strain evidence="7">MPI-CAGE-CH-0235</strain>
    </source>
</reference>
<accession>A0A8K0SVG8</accession>
<feature type="compositionally biased region" description="Low complexity" evidence="5">
    <location>
        <begin position="771"/>
        <end position="792"/>
    </location>
</feature>
<feature type="compositionally biased region" description="Polar residues" evidence="5">
    <location>
        <begin position="846"/>
        <end position="863"/>
    </location>
</feature>
<evidence type="ECO:0000256" key="4">
    <source>
        <dbReference type="ARBA" id="ARBA00023136"/>
    </source>
</evidence>
<feature type="compositionally biased region" description="Low complexity" evidence="5">
    <location>
        <begin position="582"/>
        <end position="591"/>
    </location>
</feature>
<dbReference type="InterPro" id="IPR051694">
    <property type="entry name" value="Immunoregulatory_rcpt-like"/>
</dbReference>
<feature type="compositionally biased region" description="Pro residues" evidence="5">
    <location>
        <begin position="715"/>
        <end position="726"/>
    </location>
</feature>
<comment type="subcellular location">
    <subcellularLocation>
        <location evidence="1">Membrane</location>
        <topology evidence="1">Single-pass membrane protein</topology>
    </subcellularLocation>
</comment>
<feature type="compositionally biased region" description="Pro residues" evidence="5">
    <location>
        <begin position="643"/>
        <end position="653"/>
    </location>
</feature>
<evidence type="ECO:0000256" key="1">
    <source>
        <dbReference type="ARBA" id="ARBA00004167"/>
    </source>
</evidence>
<evidence type="ECO:0000256" key="6">
    <source>
        <dbReference type="SAM" id="SignalP"/>
    </source>
</evidence>
<sequence>MTCVSLTLVLFQMLLDTMARKPSTAFLILSLAALSSAQVHQPGVRDEVARFIPACAQACFRSFLAVNYGIQPCGPLPSLQCICSSRGASGFTVGEGAVQCISAERAFGSCSPEEATTPILLRAFNMCDGQDGAVEPTNDIITATVLLPTSGTGPVTFAPIVTTSVSSTQPPPVTSTTSTSTTTRPTSSLVSTSTSTSSRSSPPTTTTTTTTTLLTTTRPPPASTTPAGGVPPGQEDEANSDDQDDGLNTQQIVGISVGAGAAAIIALLAIFLSRYWRKKNYPGVKTGFFTRDTWRISSAKKLDNESSTWLAQQITAPLDPNPSPAPPPKVYNRTSWRPDAIGLAISPPQYRETETPPPQRRESRLLPAKPVFSPPKDTFSPSGPSSRGPSPSGPQPQPSGQLAPGLTSGQPPRGPSPRDPSPQLRPSPSRPTPQPSSPSVQRPERPKLQIPTQSDLTSPPRPRLALNERDSTMTEFEEDETRSLSPNQIWRLPSAGPLSATTYYVADKYGNWVLGDPKRASQLPQSPPAVVSPTAAEPKSVAADARFFQARPVASQPAPRPPQQPSLAPAAQITPLAGPTRSSSIYSQQSSVPRPLFTNQPNPRYSAVARRSMPKPLTRPRAESAASDVTTITTSSEDSSSDPSPPAEQPPNLSPVAESPYSGSGRSPVSYPKINGRRQSAGPRGSKDLKVLPAIAALRYSPPGQPSPTLGMLPPRGPPQNPPRPSPLGASGGGNNVRTSIENPGLIRNGSPTMRMVRPSPEPTDDRDKLPSAQSQPQPEPQLPRLDPQLPSIAQYPPYGRQYQSSSSSSGPWLPPNGKYRPLNPSYAPQPIPKLVTSGLPPPPTTTDYQSPPISERTISTSSSLLAKRIGSDRAANMAIPTNSSDPRWRRDNLLSPDAAAMASAKRTGDLPATPIWVPRLTPTRRGDDLFLNVQ</sequence>
<feature type="compositionally biased region" description="Low complexity" evidence="5">
    <location>
        <begin position="380"/>
        <end position="390"/>
    </location>
</feature>
<evidence type="ECO:0008006" key="9">
    <source>
        <dbReference type="Google" id="ProtNLM"/>
    </source>
</evidence>
<protein>
    <recommendedName>
        <fullName evidence="9">Extracellular membrane protein CFEM domain-containing protein</fullName>
    </recommendedName>
</protein>
<evidence type="ECO:0000313" key="8">
    <source>
        <dbReference type="Proteomes" id="UP000813444"/>
    </source>
</evidence>
<evidence type="ECO:0000256" key="2">
    <source>
        <dbReference type="ARBA" id="ARBA00022692"/>
    </source>
</evidence>
<organism evidence="7 8">
    <name type="scientific">Stachybotrys elegans</name>
    <dbReference type="NCBI Taxonomy" id="80388"/>
    <lineage>
        <taxon>Eukaryota</taxon>
        <taxon>Fungi</taxon>
        <taxon>Dikarya</taxon>
        <taxon>Ascomycota</taxon>
        <taxon>Pezizomycotina</taxon>
        <taxon>Sordariomycetes</taxon>
        <taxon>Hypocreomycetidae</taxon>
        <taxon>Hypocreales</taxon>
        <taxon>Stachybotryaceae</taxon>
        <taxon>Stachybotrys</taxon>
    </lineage>
</organism>
<keyword evidence="4" id="KW-0472">Membrane</keyword>
<feature type="signal peptide" evidence="6">
    <location>
        <begin position="1"/>
        <end position="19"/>
    </location>
</feature>
<evidence type="ECO:0000313" key="7">
    <source>
        <dbReference type="EMBL" id="KAH7325943.1"/>
    </source>
</evidence>